<feature type="transmembrane region" description="Helical" evidence="1">
    <location>
        <begin position="277"/>
        <end position="296"/>
    </location>
</feature>
<keyword evidence="1" id="KW-0472">Membrane</keyword>
<protein>
    <submittedName>
        <fullName evidence="4">DUF4105 domain-containing protein</fullName>
    </submittedName>
</protein>
<evidence type="ECO:0000259" key="3">
    <source>
        <dbReference type="Pfam" id="PF25221"/>
    </source>
</evidence>
<dbReference type="InterPro" id="IPR057436">
    <property type="entry name" value="5TMH_Lnb"/>
</dbReference>
<keyword evidence="5" id="KW-1185">Reference proteome</keyword>
<gene>
    <name evidence="4" type="ORF">GCM10023091_15320</name>
</gene>
<dbReference type="EMBL" id="BAABEY010000016">
    <property type="protein sequence ID" value="GAA4436869.1"/>
    <property type="molecule type" value="Genomic_DNA"/>
</dbReference>
<dbReference type="InterPro" id="IPR025178">
    <property type="entry name" value="Lnb_N"/>
</dbReference>
<evidence type="ECO:0000259" key="2">
    <source>
        <dbReference type="Pfam" id="PF13387"/>
    </source>
</evidence>
<feature type="domain" description="Lnb-like transmembrane" evidence="3">
    <location>
        <begin position="240"/>
        <end position="369"/>
    </location>
</feature>
<feature type="transmembrane region" description="Helical" evidence="1">
    <location>
        <begin position="302"/>
        <end position="322"/>
    </location>
</feature>
<evidence type="ECO:0000313" key="5">
    <source>
        <dbReference type="Proteomes" id="UP001501508"/>
    </source>
</evidence>
<dbReference type="Pfam" id="PF25221">
    <property type="entry name" value="5TMH_Lnb"/>
    <property type="match status" value="1"/>
</dbReference>
<proteinExistence type="predicted"/>
<feature type="transmembrane region" description="Helical" evidence="1">
    <location>
        <begin position="248"/>
        <end position="265"/>
    </location>
</feature>
<dbReference type="Proteomes" id="UP001501508">
    <property type="component" value="Unassembled WGS sequence"/>
</dbReference>
<sequence length="379" mass="43245">MLFAIKKPLRAQVPDSTTQVSLITVGPGDDLYSSFGHSLFWFNDQAKGVDASYNYGGFSFQTENFYLKFLRGTLPYKIDKYPLAPQVYGWQYENRSVTLQVLNLTIPQKQRLYALLEENLLPQNQEYHYRFFYDNCATRLQDLLIKVCGDSLRYEGYPGEQKSFREWIDQYAYRQKPWADFGMDLAIGKPADKEATPMQATFLPDNLHDAFAAAQVIINGKPEPLVKGEQVIFKAAPRAEPGFLTPKVFFWLLALLAGLLTLWQIKKNKIQFTFDKILFSLCGIAGIVLLALWVGTDHEDTVLNWDILWANPLLFFIAGGLSARVRKPWISIALIVYAVFLIAGTINIDKHNQVLIPILLTLVIRIYYINKTLPKIPTS</sequence>
<reference evidence="5" key="1">
    <citation type="journal article" date="2019" name="Int. J. Syst. Evol. Microbiol.">
        <title>The Global Catalogue of Microorganisms (GCM) 10K type strain sequencing project: providing services to taxonomists for standard genome sequencing and annotation.</title>
        <authorList>
            <consortium name="The Broad Institute Genomics Platform"/>
            <consortium name="The Broad Institute Genome Sequencing Center for Infectious Disease"/>
            <person name="Wu L."/>
            <person name="Ma J."/>
        </authorList>
    </citation>
    <scope>NUCLEOTIDE SEQUENCE [LARGE SCALE GENOMIC DNA]</scope>
    <source>
        <strain evidence="5">JCM 31920</strain>
    </source>
</reference>
<keyword evidence="1" id="KW-1133">Transmembrane helix</keyword>
<organism evidence="4 5">
    <name type="scientific">Ravibacter arvi</name>
    <dbReference type="NCBI Taxonomy" id="2051041"/>
    <lineage>
        <taxon>Bacteria</taxon>
        <taxon>Pseudomonadati</taxon>
        <taxon>Bacteroidota</taxon>
        <taxon>Cytophagia</taxon>
        <taxon>Cytophagales</taxon>
        <taxon>Spirosomataceae</taxon>
        <taxon>Ravibacter</taxon>
    </lineage>
</organism>
<evidence type="ECO:0000313" key="4">
    <source>
        <dbReference type="EMBL" id="GAA4436869.1"/>
    </source>
</evidence>
<feature type="transmembrane region" description="Helical" evidence="1">
    <location>
        <begin position="354"/>
        <end position="370"/>
    </location>
</feature>
<feature type="transmembrane region" description="Helical" evidence="1">
    <location>
        <begin position="329"/>
        <end position="348"/>
    </location>
</feature>
<name>A0ABP8LW31_9BACT</name>
<evidence type="ECO:0000256" key="1">
    <source>
        <dbReference type="SAM" id="Phobius"/>
    </source>
</evidence>
<feature type="domain" description="Lnb N-terminal periplasmic" evidence="2">
    <location>
        <begin position="11"/>
        <end position="145"/>
    </location>
</feature>
<dbReference type="Pfam" id="PF13387">
    <property type="entry name" value="Lnb_N"/>
    <property type="match status" value="1"/>
</dbReference>
<accession>A0ABP8LW31</accession>
<comment type="caution">
    <text evidence="4">The sequence shown here is derived from an EMBL/GenBank/DDBJ whole genome shotgun (WGS) entry which is preliminary data.</text>
</comment>
<keyword evidence="1" id="KW-0812">Transmembrane</keyword>